<evidence type="ECO:0000313" key="2">
    <source>
        <dbReference type="EMBL" id="NEC93131.1"/>
    </source>
</evidence>
<proteinExistence type="predicted"/>
<sequence>LTVRTPDGTERIHPLQGPHEDVAVSRDGRTAYVSGGFTRDGYWNGITVVDLSTGGARRPAAGDRPLGIAVL</sequence>
<accession>A0A6B3C8R9</accession>
<gene>
    <name evidence="2" type="ORF">G3I71_47090</name>
</gene>
<evidence type="ECO:0000256" key="1">
    <source>
        <dbReference type="SAM" id="MobiDB-lite"/>
    </source>
</evidence>
<dbReference type="AlphaFoldDB" id="A0A6B3C8R9"/>
<feature type="region of interest" description="Disordered" evidence="1">
    <location>
        <begin position="1"/>
        <end position="20"/>
    </location>
</feature>
<dbReference type="EMBL" id="JAAGLU010000522">
    <property type="protein sequence ID" value="NEC93131.1"/>
    <property type="molecule type" value="Genomic_DNA"/>
</dbReference>
<feature type="compositionally biased region" description="Basic and acidic residues" evidence="1">
    <location>
        <begin position="7"/>
        <end position="20"/>
    </location>
</feature>
<name>A0A6B3C8R9_9ACTN</name>
<organism evidence="2">
    <name type="scientific">Streptomyces sp. SID12501</name>
    <dbReference type="NCBI Taxonomy" id="2706042"/>
    <lineage>
        <taxon>Bacteria</taxon>
        <taxon>Bacillati</taxon>
        <taxon>Actinomycetota</taxon>
        <taxon>Actinomycetes</taxon>
        <taxon>Kitasatosporales</taxon>
        <taxon>Streptomycetaceae</taxon>
        <taxon>Streptomyces</taxon>
    </lineage>
</organism>
<dbReference type="Gene3D" id="2.130.10.10">
    <property type="entry name" value="YVTN repeat-like/Quinoprotein amine dehydrogenase"/>
    <property type="match status" value="1"/>
</dbReference>
<feature type="non-terminal residue" evidence="2">
    <location>
        <position position="1"/>
    </location>
</feature>
<reference evidence="2" key="1">
    <citation type="submission" date="2020-01" db="EMBL/GenBank/DDBJ databases">
        <title>Insect and environment-associated Actinomycetes.</title>
        <authorList>
            <person name="Currrie C."/>
            <person name="Chevrette M."/>
            <person name="Carlson C."/>
            <person name="Stubbendieck R."/>
            <person name="Wendt-Pienkowski E."/>
        </authorList>
    </citation>
    <scope>NUCLEOTIDE SEQUENCE</scope>
    <source>
        <strain evidence="2">SID12501</strain>
    </source>
</reference>
<evidence type="ECO:0008006" key="3">
    <source>
        <dbReference type="Google" id="ProtNLM"/>
    </source>
</evidence>
<comment type="caution">
    <text evidence="2">The sequence shown here is derived from an EMBL/GenBank/DDBJ whole genome shotgun (WGS) entry which is preliminary data.</text>
</comment>
<dbReference type="SUPFAM" id="SSF50969">
    <property type="entry name" value="YVTN repeat-like/Quinoprotein amine dehydrogenase"/>
    <property type="match status" value="1"/>
</dbReference>
<dbReference type="InterPro" id="IPR015943">
    <property type="entry name" value="WD40/YVTN_repeat-like_dom_sf"/>
</dbReference>
<protein>
    <recommendedName>
        <fullName evidence="3">YncE family protein</fullName>
    </recommendedName>
</protein>
<dbReference type="InterPro" id="IPR011044">
    <property type="entry name" value="Quino_amine_DH_bsu"/>
</dbReference>